<accession>A0A812A1W7</accession>
<reference evidence="2" key="1">
    <citation type="submission" date="2020-12" db="EMBL/GenBank/DDBJ databases">
        <authorList>
            <person name="Hahn C.J."/>
            <person name="Laso-Perez R."/>
            <person name="Vulcano F."/>
            <person name="Vaziourakis K.-M."/>
            <person name="Stokke R."/>
            <person name="Steen I.H."/>
            <person name="Teske A."/>
            <person name="Boetius A."/>
            <person name="Liebeke M."/>
            <person name="Amann R."/>
            <person name="Knittel K."/>
        </authorList>
    </citation>
    <scope>NUCLEOTIDE SEQUENCE</scope>
    <source>
        <strain evidence="2">Gfbio:c6db26ca-90af-429b-aeed-0e3e8aed0b5e:GoM-Arc1_AMV-AAA_792_C10</strain>
    </source>
</reference>
<sequence>MQLQKIKPPRIAESMISGIVTKIVENFHPERIILFGSRVWGKPKEWSDIDILVIMNITESSPQVAAKISVIAKPRYVPMDILVRTPKEIEQRIKMGDYFIQRILTGGKVLYERRVS</sequence>
<dbReference type="Gene3D" id="3.30.460.10">
    <property type="entry name" value="Beta Polymerase, domain 2"/>
    <property type="match status" value="1"/>
</dbReference>
<comment type="caution">
    <text evidence="2">The sequence shown here is derived from an EMBL/GenBank/DDBJ whole genome shotgun (WGS) entry which is preliminary data.</text>
</comment>
<dbReference type="InterPro" id="IPR043519">
    <property type="entry name" value="NT_sf"/>
</dbReference>
<dbReference type="GO" id="GO:0016779">
    <property type="term" value="F:nucleotidyltransferase activity"/>
    <property type="evidence" value="ECO:0007669"/>
    <property type="project" value="InterPro"/>
</dbReference>
<protein>
    <recommendedName>
        <fullName evidence="1">Polymerase nucleotidyl transferase domain-containing protein</fullName>
    </recommendedName>
</protein>
<dbReference type="EMBL" id="CAJHZY010000039">
    <property type="protein sequence ID" value="CAD7767002.1"/>
    <property type="molecule type" value="Genomic_DNA"/>
</dbReference>
<dbReference type="InterPro" id="IPR002934">
    <property type="entry name" value="Polymerase_NTP_transf_dom"/>
</dbReference>
<name>A0A812A1W7_9EURY</name>
<dbReference type="AlphaFoldDB" id="A0A812A1W7"/>
<evidence type="ECO:0000259" key="1">
    <source>
        <dbReference type="Pfam" id="PF01909"/>
    </source>
</evidence>
<feature type="domain" description="Polymerase nucleotidyl transferase" evidence="1">
    <location>
        <begin position="19"/>
        <end position="89"/>
    </location>
</feature>
<gene>
    <name evidence="2" type="ORF">DNFNHJIP_00407</name>
</gene>
<dbReference type="Pfam" id="PF01909">
    <property type="entry name" value="NTP_transf_2"/>
    <property type="match status" value="1"/>
</dbReference>
<dbReference type="SUPFAM" id="SSF81301">
    <property type="entry name" value="Nucleotidyltransferase"/>
    <property type="match status" value="1"/>
</dbReference>
<dbReference type="PANTHER" id="PTHR37030">
    <property type="entry name" value="NUCLEOTIDYLTRANSFERASE"/>
    <property type="match status" value="1"/>
</dbReference>
<dbReference type="PANTHER" id="PTHR37030:SF1">
    <property type="entry name" value="NUCLEOTIDYLTRANSFERASE"/>
    <property type="match status" value="1"/>
</dbReference>
<organism evidence="2 3">
    <name type="scientific">Candidatus Argoarchaeum ethanivorans</name>
    <dbReference type="NCBI Taxonomy" id="2608793"/>
    <lineage>
        <taxon>Archaea</taxon>
        <taxon>Methanobacteriati</taxon>
        <taxon>Methanobacteriota</taxon>
        <taxon>Stenosarchaea group</taxon>
        <taxon>Methanomicrobia</taxon>
        <taxon>Methanosarcinales</taxon>
        <taxon>Methanosarcinales incertae sedis</taxon>
        <taxon>GOM Arc I cluster</taxon>
        <taxon>Candidatus Argoarchaeum</taxon>
    </lineage>
</organism>
<dbReference type="CDD" id="cd05403">
    <property type="entry name" value="NT_KNTase_like"/>
    <property type="match status" value="1"/>
</dbReference>
<evidence type="ECO:0000313" key="3">
    <source>
        <dbReference type="Proteomes" id="UP000614580"/>
    </source>
</evidence>
<evidence type="ECO:0000313" key="2">
    <source>
        <dbReference type="EMBL" id="CAD7767002.1"/>
    </source>
</evidence>
<dbReference type="Proteomes" id="UP000614580">
    <property type="component" value="Unassembled WGS sequence"/>
</dbReference>
<proteinExistence type="predicted"/>